<keyword evidence="2" id="KW-1185">Reference proteome</keyword>
<reference evidence="2" key="1">
    <citation type="journal article" date="2013" name="Nature">
        <title>Pan genome of the phytoplankton Emiliania underpins its global distribution.</title>
        <authorList>
            <person name="Read B.A."/>
            <person name="Kegel J."/>
            <person name="Klute M.J."/>
            <person name="Kuo A."/>
            <person name="Lefebvre S.C."/>
            <person name="Maumus F."/>
            <person name="Mayer C."/>
            <person name="Miller J."/>
            <person name="Monier A."/>
            <person name="Salamov A."/>
            <person name="Young J."/>
            <person name="Aguilar M."/>
            <person name="Claverie J.M."/>
            <person name="Frickenhaus S."/>
            <person name="Gonzalez K."/>
            <person name="Herman E.K."/>
            <person name="Lin Y.C."/>
            <person name="Napier J."/>
            <person name="Ogata H."/>
            <person name="Sarno A.F."/>
            <person name="Shmutz J."/>
            <person name="Schroeder D."/>
            <person name="de Vargas C."/>
            <person name="Verret F."/>
            <person name="von Dassow P."/>
            <person name="Valentin K."/>
            <person name="Van de Peer Y."/>
            <person name="Wheeler G."/>
            <person name="Dacks J.B."/>
            <person name="Delwiche C.F."/>
            <person name="Dyhrman S.T."/>
            <person name="Glockner G."/>
            <person name="John U."/>
            <person name="Richards T."/>
            <person name="Worden A.Z."/>
            <person name="Zhang X."/>
            <person name="Grigoriev I.V."/>
            <person name="Allen A.E."/>
            <person name="Bidle K."/>
            <person name="Borodovsky M."/>
            <person name="Bowler C."/>
            <person name="Brownlee C."/>
            <person name="Cock J.M."/>
            <person name="Elias M."/>
            <person name="Gladyshev V.N."/>
            <person name="Groth M."/>
            <person name="Guda C."/>
            <person name="Hadaegh A."/>
            <person name="Iglesias-Rodriguez M.D."/>
            <person name="Jenkins J."/>
            <person name="Jones B.M."/>
            <person name="Lawson T."/>
            <person name="Leese F."/>
            <person name="Lindquist E."/>
            <person name="Lobanov A."/>
            <person name="Lomsadze A."/>
            <person name="Malik S.B."/>
            <person name="Marsh M.E."/>
            <person name="Mackinder L."/>
            <person name="Mock T."/>
            <person name="Mueller-Roeber B."/>
            <person name="Pagarete A."/>
            <person name="Parker M."/>
            <person name="Probert I."/>
            <person name="Quesneville H."/>
            <person name="Raines C."/>
            <person name="Rensing S.A."/>
            <person name="Riano-Pachon D.M."/>
            <person name="Richier S."/>
            <person name="Rokitta S."/>
            <person name="Shiraiwa Y."/>
            <person name="Soanes D.M."/>
            <person name="van der Giezen M."/>
            <person name="Wahlund T.M."/>
            <person name="Williams B."/>
            <person name="Wilson W."/>
            <person name="Wolfe G."/>
            <person name="Wurch L.L."/>
        </authorList>
    </citation>
    <scope>NUCLEOTIDE SEQUENCE</scope>
</reference>
<accession>A0A0D3IZL0</accession>
<dbReference type="PaxDb" id="2903-EOD16695"/>
<dbReference type="GeneID" id="17270119"/>
<dbReference type="EnsemblProtists" id="EOD24572">
    <property type="protein sequence ID" value="EOD24572"/>
    <property type="gene ID" value="EMIHUDRAFT_206575"/>
</dbReference>
<reference evidence="1" key="2">
    <citation type="submission" date="2024-10" db="UniProtKB">
        <authorList>
            <consortium name="EnsemblProtists"/>
        </authorList>
    </citation>
    <scope>IDENTIFICATION</scope>
</reference>
<proteinExistence type="predicted"/>
<name>A0A0D3IZL0_EMIH1</name>
<dbReference type="RefSeq" id="XP_005777001.1">
    <property type="nucleotide sequence ID" value="XM_005776944.1"/>
</dbReference>
<dbReference type="HOGENOM" id="CLU_1527966_0_0_1"/>
<dbReference type="EnsemblProtists" id="EOD16695">
    <property type="protein sequence ID" value="EOD16695"/>
    <property type="gene ID" value="EMIHUDRAFT_244769"/>
</dbReference>
<dbReference type="AlphaFoldDB" id="A0A0D3IZL0"/>
<dbReference type="RefSeq" id="XP_005769124.1">
    <property type="nucleotide sequence ID" value="XM_005769067.1"/>
</dbReference>
<organism evidence="1 2">
    <name type="scientific">Emiliania huxleyi (strain CCMP1516)</name>
    <dbReference type="NCBI Taxonomy" id="280463"/>
    <lineage>
        <taxon>Eukaryota</taxon>
        <taxon>Haptista</taxon>
        <taxon>Haptophyta</taxon>
        <taxon>Prymnesiophyceae</taxon>
        <taxon>Isochrysidales</taxon>
        <taxon>Noelaerhabdaceae</taxon>
        <taxon>Emiliania</taxon>
    </lineage>
</organism>
<evidence type="ECO:0000313" key="1">
    <source>
        <dbReference type="EnsemblProtists" id="EOD16695"/>
    </source>
</evidence>
<dbReference type="KEGG" id="ehx:EMIHUDRAFT_206575"/>
<dbReference type="GeneID" id="17262837"/>
<protein>
    <submittedName>
        <fullName evidence="1">Uncharacterized protein</fullName>
    </submittedName>
</protein>
<dbReference type="Proteomes" id="UP000013827">
    <property type="component" value="Unassembled WGS sequence"/>
</dbReference>
<dbReference type="KEGG" id="ehx:EMIHUDRAFT_244769"/>
<evidence type="ECO:0000313" key="2">
    <source>
        <dbReference type="Proteomes" id="UP000013827"/>
    </source>
</evidence>
<sequence>MAGTPPASPSTSRHVGVDVRPLPDRARDCALAAGGVGAVWGATVAAAEGGAIPHGAAWVGSRWAAAAAAFIGLRHLILQGDWRNDREAVSAVAAAAVGGGAAALQRAWRRLRIVSAVSFVTGFGGHYLHRWWLRARLDWIEGETAATAATATTRLMQDRLRHEPRNYELRLAAAAK</sequence>